<dbReference type="AlphaFoldDB" id="A0A8X8GS13"/>
<dbReference type="PANTHER" id="PTHR43615">
    <property type="entry name" value="PHOSPHOENOLPYRUVATE SYNTHASE-RELATED"/>
    <property type="match status" value="1"/>
</dbReference>
<dbReference type="GO" id="GO:0005524">
    <property type="term" value="F:ATP binding"/>
    <property type="evidence" value="ECO:0007669"/>
    <property type="project" value="InterPro"/>
</dbReference>
<dbReference type="Gene3D" id="3.30.1490.20">
    <property type="entry name" value="ATP-grasp fold, A domain"/>
    <property type="match status" value="1"/>
</dbReference>
<dbReference type="Proteomes" id="UP000887320">
    <property type="component" value="Unassembled WGS sequence"/>
</dbReference>
<name>A0A8X8GS13_ACIGI</name>
<dbReference type="SUPFAM" id="SSF56059">
    <property type="entry name" value="Glutathione synthetase ATP-binding domain-like"/>
    <property type="match status" value="1"/>
</dbReference>
<dbReference type="PANTHER" id="PTHR43615:SF1">
    <property type="entry name" value="PPDK_N DOMAIN-CONTAINING PROTEIN"/>
    <property type="match status" value="1"/>
</dbReference>
<dbReference type="InterPro" id="IPR013815">
    <property type="entry name" value="ATP_grasp_subdomain_1"/>
</dbReference>
<reference evidence="3" key="1">
    <citation type="submission" date="2021-07" db="EMBL/GenBank/DDBJ databases">
        <authorList>
            <person name="Fernandez M."/>
            <person name="Pereira P."/>
            <person name="Torres Tejerizo G.A."/>
            <person name="Gonzalez P."/>
            <person name="Agostini E."/>
        </authorList>
    </citation>
    <scope>NUCLEOTIDE SEQUENCE</scope>
    <source>
        <strain evidence="3">SFC 500-1A</strain>
    </source>
</reference>
<dbReference type="InterPro" id="IPR036637">
    <property type="entry name" value="Phosphohistidine_dom_sf"/>
</dbReference>
<dbReference type="InterPro" id="IPR008279">
    <property type="entry name" value="PEP-util_enz_mobile_dom"/>
</dbReference>
<dbReference type="Gene3D" id="3.30.470.20">
    <property type="entry name" value="ATP-grasp fold, B domain"/>
    <property type="match status" value="1"/>
</dbReference>
<proteinExistence type="predicted"/>
<sequence>MNNTIAEHQREQQTILLPLQQFEDIDVTQVGGKGAGLIRCQQAGLPVPEAYIIPASVYTEWFSPFKQDIQHILVDTHSAQEKSSAVREFLAKQILPQALIESLIDLQSRLTDTFFAVRSSGSAEDLPGAAFAGLHDTILNVHGIDRLQQAVLQCWLSLWNTEVIVYRERLGIADDTISMAVVVQKMVNVQVNDAAGVAFSIDPVGENIEHVLINSAFGLGETVVAGESEVDEFRVDREGQISTEFIATKSHALVRQLGQSTTVLLSAEQQNQRSLSPEHAKRVAALARQAEQFATFPQDIEWAFEGETLYILQSRPVTRFAPKWTRDESAERFPNPVTPLTWQLCETGFHTSLNYSFRLMGLPPFHDKWFVVKDNYVYGNQNAVRVYAGRMPIAALNTPEKFAQFIESGGLWQFTWISELPTRWMNDLDSYLLAIGRFNHIDYQYKSIEECWDLLQQINKLGTEYFLPNIAISLTQNLLYQTLRAVLVQFEGDNAQHIFDLLISNTETKTGIVNQAMWQISRQLREYQALSTTAFNDVQSLELALQDYPKIQQLFNQFLTQHGHREVDFDAYQPTWVEVPHIVFAQIQMMAKQDEDHHKATYWQKRDSMLATELALLKAVPETFRFFLQELIRLVRTYTALDDIEHYHTTRLTIPFRKAAHEIGIRLVNYGALDDAWDVFFIPPESLQQAIEDKDFSQIRNIAITQKAQYLDAQQKTAEWVYGENNDFMQQGGNVRKGLGGSSGQTEGEVYVITDPNQFIYFPQNAILVAKTTNPAWTPLFYQAKGVITESGGPLSHGAVTARELGIPAVMSIHGACSWLKNGDRVKIDGQTGMVILEE</sequence>
<comment type="caution">
    <text evidence="3">The sequence shown here is derived from an EMBL/GenBank/DDBJ whole genome shotgun (WGS) entry which is preliminary data.</text>
</comment>
<dbReference type="Pfam" id="PF00391">
    <property type="entry name" value="PEP-utilizers"/>
    <property type="match status" value="1"/>
</dbReference>
<dbReference type="RefSeq" id="WP_234623695.1">
    <property type="nucleotide sequence ID" value="NZ_JAHWXT010000004.1"/>
</dbReference>
<evidence type="ECO:0000313" key="3">
    <source>
        <dbReference type="EMBL" id="MCF0265521.1"/>
    </source>
</evidence>
<gene>
    <name evidence="3" type="ORF">KW868_13795</name>
</gene>
<evidence type="ECO:0000259" key="2">
    <source>
        <dbReference type="Pfam" id="PF01326"/>
    </source>
</evidence>
<dbReference type="Pfam" id="PF01326">
    <property type="entry name" value="PPDK_N"/>
    <property type="match status" value="1"/>
</dbReference>
<feature type="domain" description="Pyruvate phosphate dikinase AMP/ATP-binding" evidence="2">
    <location>
        <begin position="28"/>
        <end position="322"/>
    </location>
</feature>
<dbReference type="InterPro" id="IPR002192">
    <property type="entry name" value="PPDK_AMP/ATP-bd"/>
</dbReference>
<organism evidence="3 4">
    <name type="scientific">Acinetobacter guillouiae</name>
    <name type="common">Acinetobacter genomosp. 11</name>
    <dbReference type="NCBI Taxonomy" id="106649"/>
    <lineage>
        <taxon>Bacteria</taxon>
        <taxon>Pseudomonadati</taxon>
        <taxon>Pseudomonadota</taxon>
        <taxon>Gammaproteobacteria</taxon>
        <taxon>Moraxellales</taxon>
        <taxon>Moraxellaceae</taxon>
        <taxon>Acinetobacter</taxon>
    </lineage>
</organism>
<dbReference type="Gene3D" id="3.50.30.10">
    <property type="entry name" value="Phosphohistidine domain"/>
    <property type="match status" value="1"/>
</dbReference>
<protein>
    <submittedName>
        <fullName evidence="3">Phosphoenolpyruvate synthase</fullName>
    </submittedName>
</protein>
<feature type="domain" description="PEP-utilising enzyme mobile" evidence="1">
    <location>
        <begin position="762"/>
        <end position="833"/>
    </location>
</feature>
<evidence type="ECO:0000259" key="1">
    <source>
        <dbReference type="Pfam" id="PF00391"/>
    </source>
</evidence>
<dbReference type="InterPro" id="IPR051549">
    <property type="entry name" value="PEP_Utilizing_Enz"/>
</dbReference>
<accession>A0A8X8GS13</accession>
<dbReference type="GO" id="GO:0016301">
    <property type="term" value="F:kinase activity"/>
    <property type="evidence" value="ECO:0007669"/>
    <property type="project" value="InterPro"/>
</dbReference>
<dbReference type="SUPFAM" id="SSF52009">
    <property type="entry name" value="Phosphohistidine domain"/>
    <property type="match status" value="1"/>
</dbReference>
<evidence type="ECO:0000313" key="4">
    <source>
        <dbReference type="Proteomes" id="UP000887320"/>
    </source>
</evidence>
<dbReference type="EMBL" id="JAHWXT010000004">
    <property type="protein sequence ID" value="MCF0265521.1"/>
    <property type="molecule type" value="Genomic_DNA"/>
</dbReference>